<evidence type="ECO:0000256" key="2">
    <source>
        <dbReference type="ARBA" id="ARBA00023034"/>
    </source>
</evidence>
<dbReference type="Proteomes" id="UP000598174">
    <property type="component" value="Unassembled WGS sequence"/>
</dbReference>
<protein>
    <recommendedName>
        <fullName evidence="7">Golgi phosphoprotein 3 GPP34</fullName>
    </recommendedName>
</protein>
<accession>A0A919JAD7</accession>
<comment type="caution">
    <text evidence="5">The sequence shown here is derived from an EMBL/GenBank/DDBJ whole genome shotgun (WGS) entry which is preliminary data.</text>
</comment>
<dbReference type="GO" id="GO:0005737">
    <property type="term" value="C:cytoplasm"/>
    <property type="evidence" value="ECO:0007669"/>
    <property type="project" value="UniProtKB-ARBA"/>
</dbReference>
<keyword evidence="6" id="KW-1185">Reference proteome</keyword>
<organism evidence="5 6">
    <name type="scientific">Paractinoplanes ferrugineus</name>
    <dbReference type="NCBI Taxonomy" id="113564"/>
    <lineage>
        <taxon>Bacteria</taxon>
        <taxon>Bacillati</taxon>
        <taxon>Actinomycetota</taxon>
        <taxon>Actinomycetes</taxon>
        <taxon>Micromonosporales</taxon>
        <taxon>Micromonosporaceae</taxon>
        <taxon>Paractinoplanes</taxon>
    </lineage>
</organism>
<proteinExistence type="predicted"/>
<evidence type="ECO:0000256" key="3">
    <source>
        <dbReference type="ARBA" id="ARBA00023121"/>
    </source>
</evidence>
<evidence type="ECO:0000256" key="1">
    <source>
        <dbReference type="ARBA" id="ARBA00004255"/>
    </source>
</evidence>
<keyword evidence="3" id="KW-0446">Lipid-binding</keyword>
<dbReference type="Pfam" id="PF05719">
    <property type="entry name" value="GPP34"/>
    <property type="match status" value="1"/>
</dbReference>
<dbReference type="AlphaFoldDB" id="A0A919JAD7"/>
<evidence type="ECO:0000313" key="5">
    <source>
        <dbReference type="EMBL" id="GIE13536.1"/>
    </source>
</evidence>
<dbReference type="InterPro" id="IPR038261">
    <property type="entry name" value="GPP34-like_sf"/>
</dbReference>
<sequence>MTMFATADKANPVPTTFRLDPRGVLPLHAELYLLAHDDDTGNLLINQQSLELGLAGALLLELAFKEYVAVGYHYDDFRRQWQRQPGRLTLCQTGPTANTLWDAALTTVEQVIRTHRDDDQLRAVLRSFAAADLYERVRAALVTVGLLQRTTRRRLAGLVKTETHLPVHYGFAVRARAHIRDAVAHYAETARYRPTPPGDECAALCGLVAALELADFLYDAMPVRDLNPWLEHVADNNDNQAISAVVRAVDAGRGDLAVAAMH</sequence>
<comment type="subcellular location">
    <subcellularLocation>
        <location evidence="1">Golgi apparatus membrane</location>
        <topology evidence="1">Peripheral membrane protein</topology>
        <orientation evidence="1">Cytoplasmic side</orientation>
    </subcellularLocation>
</comment>
<evidence type="ECO:0000256" key="4">
    <source>
        <dbReference type="ARBA" id="ARBA00023136"/>
    </source>
</evidence>
<dbReference type="GO" id="GO:0070273">
    <property type="term" value="F:phosphatidylinositol-4-phosphate binding"/>
    <property type="evidence" value="ECO:0007669"/>
    <property type="project" value="InterPro"/>
</dbReference>
<dbReference type="GO" id="GO:0012505">
    <property type="term" value="C:endomembrane system"/>
    <property type="evidence" value="ECO:0007669"/>
    <property type="project" value="UniProtKB-ARBA"/>
</dbReference>
<keyword evidence="2" id="KW-0333">Golgi apparatus</keyword>
<dbReference type="InterPro" id="IPR008628">
    <property type="entry name" value="GPP34-like"/>
</dbReference>
<name>A0A919JAD7_9ACTN</name>
<gene>
    <name evidence="5" type="ORF">Afe05nite_53760</name>
</gene>
<reference evidence="5" key="1">
    <citation type="submission" date="2021-01" db="EMBL/GenBank/DDBJ databases">
        <title>Whole genome shotgun sequence of Actinoplanes ferrugineus NBRC 15555.</title>
        <authorList>
            <person name="Komaki H."/>
            <person name="Tamura T."/>
        </authorList>
    </citation>
    <scope>NUCLEOTIDE SEQUENCE</scope>
    <source>
        <strain evidence="5">NBRC 15555</strain>
    </source>
</reference>
<evidence type="ECO:0000313" key="6">
    <source>
        <dbReference type="Proteomes" id="UP000598174"/>
    </source>
</evidence>
<dbReference type="Gene3D" id="1.10.3630.10">
    <property type="entry name" value="yeast vps74-n-term truncation variant domain like"/>
    <property type="match status" value="1"/>
</dbReference>
<keyword evidence="4" id="KW-0472">Membrane</keyword>
<evidence type="ECO:0008006" key="7">
    <source>
        <dbReference type="Google" id="ProtNLM"/>
    </source>
</evidence>
<dbReference type="EMBL" id="BOMM01000049">
    <property type="protein sequence ID" value="GIE13536.1"/>
    <property type="molecule type" value="Genomic_DNA"/>
</dbReference>